<proteinExistence type="predicted"/>
<protein>
    <submittedName>
        <fullName evidence="3">Glycine/betaine ABC transporter</fullName>
    </submittedName>
</protein>
<keyword evidence="4" id="KW-1185">Reference proteome</keyword>
<accession>A0A1B7LUQ6</accession>
<dbReference type="GO" id="GO:0043190">
    <property type="term" value="C:ATP-binding cassette (ABC) transporter complex"/>
    <property type="evidence" value="ECO:0007669"/>
    <property type="project" value="InterPro"/>
</dbReference>
<dbReference type="Pfam" id="PF04069">
    <property type="entry name" value="OpuAC"/>
    <property type="match status" value="1"/>
</dbReference>
<feature type="domain" description="ABC-type glycine betaine transport system substrate-binding" evidence="2">
    <location>
        <begin position="40"/>
        <end position="301"/>
    </location>
</feature>
<feature type="signal peptide" evidence="1">
    <location>
        <begin position="1"/>
        <end position="20"/>
    </location>
</feature>
<evidence type="ECO:0000256" key="1">
    <source>
        <dbReference type="SAM" id="SignalP"/>
    </source>
</evidence>
<comment type="caution">
    <text evidence="3">The sequence shown here is derived from an EMBL/GenBank/DDBJ whole genome shotgun (WGS) entry which is preliminary data.</text>
</comment>
<dbReference type="GO" id="GO:0022857">
    <property type="term" value="F:transmembrane transporter activity"/>
    <property type="evidence" value="ECO:0007669"/>
    <property type="project" value="InterPro"/>
</dbReference>
<keyword evidence="1" id="KW-0732">Signal</keyword>
<dbReference type="STRING" id="1837282.A6F49_02440"/>
<dbReference type="Gene3D" id="3.40.190.10">
    <property type="entry name" value="Periplasmic binding protein-like II"/>
    <property type="match status" value="1"/>
</dbReference>
<feature type="chain" id="PRO_5008597138" evidence="1">
    <location>
        <begin position="21"/>
        <end position="305"/>
    </location>
</feature>
<dbReference type="EMBL" id="LXEY01000117">
    <property type="protein sequence ID" value="OAV51154.1"/>
    <property type="molecule type" value="Genomic_DNA"/>
</dbReference>
<evidence type="ECO:0000313" key="4">
    <source>
        <dbReference type="Proteomes" id="UP000078292"/>
    </source>
</evidence>
<dbReference type="SUPFAM" id="SSF53850">
    <property type="entry name" value="Periplasmic binding protein-like II"/>
    <property type="match status" value="1"/>
</dbReference>
<dbReference type="InterPro" id="IPR007210">
    <property type="entry name" value="ABC_Gly_betaine_transp_sub-bd"/>
</dbReference>
<evidence type="ECO:0000259" key="2">
    <source>
        <dbReference type="Pfam" id="PF04069"/>
    </source>
</evidence>
<dbReference type="CDD" id="cd13606">
    <property type="entry name" value="PBP2_ProX_like"/>
    <property type="match status" value="1"/>
</dbReference>
<dbReference type="RefSeq" id="WP_043055822.1">
    <property type="nucleotide sequence ID" value="NZ_LXEY01000117.1"/>
</dbReference>
<dbReference type="PROSITE" id="PS51257">
    <property type="entry name" value="PROKAR_LIPOPROTEIN"/>
    <property type="match status" value="1"/>
</dbReference>
<dbReference type="OrthoDB" id="9781705at2"/>
<dbReference type="Gene3D" id="3.40.190.120">
    <property type="entry name" value="Osmoprotection protein (prox), domain 2"/>
    <property type="match status" value="1"/>
</dbReference>
<evidence type="ECO:0000313" key="3">
    <source>
        <dbReference type="EMBL" id="OAV51154.1"/>
    </source>
</evidence>
<organism evidence="3 4">
    <name type="scientific">Enteractinococcus helveticum</name>
    <dbReference type="NCBI Taxonomy" id="1837282"/>
    <lineage>
        <taxon>Bacteria</taxon>
        <taxon>Bacillati</taxon>
        <taxon>Actinomycetota</taxon>
        <taxon>Actinomycetes</taxon>
        <taxon>Micrococcales</taxon>
        <taxon>Micrococcaceae</taxon>
    </lineage>
</organism>
<sequence>MISRRLMTLGAALLLLTACSDPNTTDQVDNGDQAAGAVESVSIGSANFPESEIIAEIYAQALEADGVEVDRNFQIGAREVYLPALENAEIDLMPDYTGNLLTYLDPETTATSAEDIEAELQQTLPEGLEILTPAPAENKDSLNVTPEFAAEHDLESIGDLAALEQVRLAANPEFAERSYGLPGMAEIYGVTNVDFTAISDGGGPATVQALLDGTVDVADIYTTTPAIEEHSLVTLEDPDEMIAAQYIVPVIRTEAMDDQVVETLNQISAALTTETLMEMNALNSGEDVQEPTEIAADWLEENDLN</sequence>
<dbReference type="Proteomes" id="UP000078292">
    <property type="component" value="Unassembled WGS sequence"/>
</dbReference>
<gene>
    <name evidence="3" type="ORF">A6F49_02440</name>
</gene>
<name>A0A1B7LUQ6_9MICC</name>
<reference evidence="3 4" key="1">
    <citation type="submission" date="2016-04" db="EMBL/GenBank/DDBJ databases">
        <title>First whole genome shotgun sequence of the bacterium Enteractinococcus sp. strain UASWS1574.</title>
        <authorList>
            <person name="Crovadore J."/>
            <person name="Chablais R."/>
            <person name="Lefort F."/>
        </authorList>
    </citation>
    <scope>NUCLEOTIDE SEQUENCE [LARGE SCALE GENOMIC DNA]</scope>
    <source>
        <strain evidence="3 4">UASWS1574</strain>
    </source>
</reference>
<dbReference type="AlphaFoldDB" id="A0A1B7LUQ6"/>